<dbReference type="InterPro" id="IPR003107">
    <property type="entry name" value="HAT"/>
</dbReference>
<dbReference type="InterPro" id="IPR011990">
    <property type="entry name" value="TPR-like_helical_dom_sf"/>
</dbReference>
<proteinExistence type="inferred from homology"/>
<dbReference type="EMBL" id="BPVZ01000001">
    <property type="protein sequence ID" value="GKU86210.1"/>
    <property type="molecule type" value="Genomic_DNA"/>
</dbReference>
<evidence type="ECO:0000313" key="10">
    <source>
        <dbReference type="Proteomes" id="UP001054252"/>
    </source>
</evidence>
<comment type="similarity">
    <text evidence="6">Belongs to the PRP39 family.</text>
</comment>
<dbReference type="InterPro" id="IPR059164">
    <property type="entry name" value="HAT_PRP39_C"/>
</dbReference>
<dbReference type="GO" id="GO:0071004">
    <property type="term" value="C:U2-type prespliceosome"/>
    <property type="evidence" value="ECO:0007669"/>
    <property type="project" value="TreeGrafter"/>
</dbReference>
<dbReference type="Pfam" id="PF23241">
    <property type="entry name" value="HAT_PRP39_C"/>
    <property type="match status" value="1"/>
</dbReference>
<reference evidence="9 10" key="1">
    <citation type="journal article" date="2021" name="Commun. Biol.">
        <title>The genome of Shorea leprosula (Dipterocarpaceae) highlights the ecological relevance of drought in aseasonal tropical rainforests.</title>
        <authorList>
            <person name="Ng K.K.S."/>
            <person name="Kobayashi M.J."/>
            <person name="Fawcett J.A."/>
            <person name="Hatakeyama M."/>
            <person name="Paape T."/>
            <person name="Ng C.H."/>
            <person name="Ang C.C."/>
            <person name="Tnah L.H."/>
            <person name="Lee C.T."/>
            <person name="Nishiyama T."/>
            <person name="Sese J."/>
            <person name="O'Brien M.J."/>
            <person name="Copetti D."/>
            <person name="Mohd Noor M.I."/>
            <person name="Ong R.C."/>
            <person name="Putra M."/>
            <person name="Sireger I.Z."/>
            <person name="Indrioko S."/>
            <person name="Kosugi Y."/>
            <person name="Izuno A."/>
            <person name="Isagi Y."/>
            <person name="Lee S.L."/>
            <person name="Shimizu K.K."/>
        </authorList>
    </citation>
    <scope>NUCLEOTIDE SEQUENCE [LARGE SCALE GENOMIC DNA]</scope>
    <source>
        <strain evidence="9">214</strain>
    </source>
</reference>
<dbReference type="FunFam" id="1.25.40.10:FF:000064">
    <property type="entry name" value="Putative pre-mrna-processing factor 39"/>
    <property type="match status" value="1"/>
</dbReference>
<keyword evidence="8" id="KW-0472">Membrane</keyword>
<feature type="region of interest" description="Disordered" evidence="7">
    <location>
        <begin position="121"/>
        <end position="141"/>
    </location>
</feature>
<protein>
    <submittedName>
        <fullName evidence="9">Uncharacterized protein</fullName>
    </submittedName>
</protein>
<dbReference type="GO" id="GO:0000243">
    <property type="term" value="C:commitment complex"/>
    <property type="evidence" value="ECO:0007669"/>
    <property type="project" value="TreeGrafter"/>
</dbReference>
<dbReference type="Gene3D" id="1.25.40.10">
    <property type="entry name" value="Tetratricopeptide repeat domain"/>
    <property type="match status" value="1"/>
</dbReference>
<dbReference type="Pfam" id="PF23240">
    <property type="entry name" value="HAT_PRP39_N"/>
    <property type="match status" value="1"/>
</dbReference>
<evidence type="ECO:0000256" key="7">
    <source>
        <dbReference type="SAM" id="MobiDB-lite"/>
    </source>
</evidence>
<keyword evidence="8" id="KW-1133">Transmembrane helix</keyword>
<keyword evidence="5" id="KW-0539">Nucleus</keyword>
<dbReference type="GO" id="GO:0005685">
    <property type="term" value="C:U1 snRNP"/>
    <property type="evidence" value="ECO:0007669"/>
    <property type="project" value="TreeGrafter"/>
</dbReference>
<dbReference type="PANTHER" id="PTHR17204:SF5">
    <property type="entry name" value="PRE-MRNA-PROCESSING FACTOR 39"/>
    <property type="match status" value="1"/>
</dbReference>
<dbReference type="GO" id="GO:0030627">
    <property type="term" value="F:pre-mRNA 5'-splice site binding"/>
    <property type="evidence" value="ECO:0007669"/>
    <property type="project" value="TreeGrafter"/>
</dbReference>
<accession>A0AAV5HHF6</accession>
<evidence type="ECO:0000256" key="5">
    <source>
        <dbReference type="ARBA" id="ARBA00023242"/>
    </source>
</evidence>
<keyword evidence="10" id="KW-1185">Reference proteome</keyword>
<keyword evidence="3" id="KW-0677">Repeat</keyword>
<evidence type="ECO:0000256" key="3">
    <source>
        <dbReference type="ARBA" id="ARBA00022737"/>
    </source>
</evidence>
<dbReference type="SMART" id="SM00386">
    <property type="entry name" value="HAT"/>
    <property type="match status" value="3"/>
</dbReference>
<keyword evidence="8" id="KW-0812">Transmembrane</keyword>
<keyword evidence="4" id="KW-0508">mRNA splicing</keyword>
<sequence>MTNPRPHQGNETQRTLYNYATKYSVHSRRAGSVNAELSRTPPSLRLRQKVFLKSSTGDSETVVAKTSAVMGYTSAGYAATGYADAASNAVPGTVAYSSEAAGIPADGSYTAPIEENAYIGDLSSAPNESQPATDGNASGSALNGSGVSDAVNVGTVVSGNVLDNVSGASGASDFVDGSVLALSGEEEHLWSIVRANSLDFNAWTALIEETEKAAESNILKIRKVYDAFLAEFPLCYGYWKKYADHEARIGSMDKVVEVYESAVLGVTYSVDIWLLYCTFAMETYGDPETIRRLFERGLEYVGSDYLSFPLWDKYIEYEYMHQEWGRLAMIYTRILETAIQHLDKYFNSFKELAGSRPLSELRTAEEAAAIAVSGAGGLENEGEVPPGGAEKPISAGLTEAEELEKYISIREEMYKKAKEFDSKIVGFETAIRRPYFHVRPLSVAELENWHYYLDFIEGEGDFNKVLEFVFVYPSIYLWFVVFSCTVCYILTVK</sequence>
<comment type="caution">
    <text evidence="9">The sequence shown here is derived from an EMBL/GenBank/DDBJ whole genome shotgun (WGS) entry which is preliminary data.</text>
</comment>
<organism evidence="9 10">
    <name type="scientific">Rubroshorea leprosula</name>
    <dbReference type="NCBI Taxonomy" id="152421"/>
    <lineage>
        <taxon>Eukaryota</taxon>
        <taxon>Viridiplantae</taxon>
        <taxon>Streptophyta</taxon>
        <taxon>Embryophyta</taxon>
        <taxon>Tracheophyta</taxon>
        <taxon>Spermatophyta</taxon>
        <taxon>Magnoliopsida</taxon>
        <taxon>eudicotyledons</taxon>
        <taxon>Gunneridae</taxon>
        <taxon>Pentapetalae</taxon>
        <taxon>rosids</taxon>
        <taxon>malvids</taxon>
        <taxon>Malvales</taxon>
        <taxon>Dipterocarpaceae</taxon>
        <taxon>Rubroshorea</taxon>
    </lineage>
</organism>
<evidence type="ECO:0000256" key="4">
    <source>
        <dbReference type="ARBA" id="ARBA00023187"/>
    </source>
</evidence>
<evidence type="ECO:0000256" key="6">
    <source>
        <dbReference type="ARBA" id="ARBA00038019"/>
    </source>
</evidence>
<gene>
    <name evidence="9" type="ORF">SLEP1_g763</name>
</gene>
<dbReference type="AlphaFoldDB" id="A0AAV5HHF6"/>
<name>A0AAV5HHF6_9ROSI</name>
<evidence type="ECO:0000313" key="9">
    <source>
        <dbReference type="EMBL" id="GKU86210.1"/>
    </source>
</evidence>
<evidence type="ECO:0000256" key="8">
    <source>
        <dbReference type="SAM" id="Phobius"/>
    </source>
</evidence>
<keyword evidence="2" id="KW-0507">mRNA processing</keyword>
<evidence type="ECO:0000256" key="2">
    <source>
        <dbReference type="ARBA" id="ARBA00022664"/>
    </source>
</evidence>
<dbReference type="SUPFAM" id="SSF48452">
    <property type="entry name" value="TPR-like"/>
    <property type="match status" value="1"/>
</dbReference>
<dbReference type="GO" id="GO:0000395">
    <property type="term" value="P:mRNA 5'-splice site recognition"/>
    <property type="evidence" value="ECO:0007669"/>
    <property type="project" value="TreeGrafter"/>
</dbReference>
<comment type="subcellular location">
    <subcellularLocation>
        <location evidence="1">Nucleus</location>
    </subcellularLocation>
</comment>
<dbReference type="Proteomes" id="UP001054252">
    <property type="component" value="Unassembled WGS sequence"/>
</dbReference>
<feature type="transmembrane region" description="Helical" evidence="8">
    <location>
        <begin position="470"/>
        <end position="491"/>
    </location>
</feature>
<feature type="compositionally biased region" description="Polar residues" evidence="7">
    <location>
        <begin position="124"/>
        <end position="133"/>
    </location>
</feature>
<evidence type="ECO:0000256" key="1">
    <source>
        <dbReference type="ARBA" id="ARBA00004123"/>
    </source>
</evidence>
<dbReference type="PANTHER" id="PTHR17204">
    <property type="entry name" value="PRE-MRNA PROCESSING PROTEIN PRP39-RELATED"/>
    <property type="match status" value="1"/>
</dbReference>